<dbReference type="GO" id="GO:0071555">
    <property type="term" value="P:cell wall organization"/>
    <property type="evidence" value="ECO:0007669"/>
    <property type="project" value="UniProtKB-KW"/>
</dbReference>
<dbReference type="GO" id="GO:0098552">
    <property type="term" value="C:side of membrane"/>
    <property type="evidence" value="ECO:0007669"/>
    <property type="project" value="UniProtKB-KW"/>
</dbReference>
<feature type="compositionally biased region" description="Low complexity" evidence="14">
    <location>
        <begin position="350"/>
        <end position="409"/>
    </location>
</feature>
<evidence type="ECO:0000256" key="12">
    <source>
        <dbReference type="ARBA" id="ARBA00024056"/>
    </source>
</evidence>
<keyword evidence="5" id="KW-0146">Chitin degradation</keyword>
<dbReference type="Gene3D" id="3.20.20.370">
    <property type="entry name" value="Glycoside hydrolase/deacetylase"/>
    <property type="match status" value="1"/>
</dbReference>
<evidence type="ECO:0000256" key="7">
    <source>
        <dbReference type="ARBA" id="ARBA00023277"/>
    </source>
</evidence>
<dbReference type="AlphaFoldDB" id="A0AA39JUI9"/>
<dbReference type="GO" id="GO:0005886">
    <property type="term" value="C:plasma membrane"/>
    <property type="evidence" value="ECO:0007669"/>
    <property type="project" value="UniProtKB-SubCell"/>
</dbReference>
<dbReference type="GO" id="GO:0006032">
    <property type="term" value="P:chitin catabolic process"/>
    <property type="evidence" value="ECO:0007669"/>
    <property type="project" value="UniProtKB-KW"/>
</dbReference>
<keyword evidence="8" id="KW-0170">Cobalt</keyword>
<evidence type="ECO:0000256" key="13">
    <source>
        <dbReference type="ARBA" id="ARBA00048494"/>
    </source>
</evidence>
<name>A0AA39JUI9_ARMTA</name>
<evidence type="ECO:0000256" key="10">
    <source>
        <dbReference type="ARBA" id="ARBA00023316"/>
    </source>
</evidence>
<evidence type="ECO:0000256" key="1">
    <source>
        <dbReference type="ARBA" id="ARBA00001941"/>
    </source>
</evidence>
<evidence type="ECO:0000256" key="6">
    <source>
        <dbReference type="ARBA" id="ARBA00023136"/>
    </source>
</evidence>
<dbReference type="RefSeq" id="XP_060326763.1">
    <property type="nucleotide sequence ID" value="XM_060479574.1"/>
</dbReference>
<dbReference type="Pfam" id="PF01522">
    <property type="entry name" value="Polysacc_deac_1"/>
    <property type="match status" value="1"/>
</dbReference>
<evidence type="ECO:0000256" key="4">
    <source>
        <dbReference type="ARBA" id="ARBA00022622"/>
    </source>
</evidence>
<dbReference type="EC" id="3.5.1.41" evidence="12"/>
<keyword evidence="17" id="KW-1185">Reference proteome</keyword>
<evidence type="ECO:0000256" key="9">
    <source>
        <dbReference type="ARBA" id="ARBA00023288"/>
    </source>
</evidence>
<sequence>MIFSLGVLLQGSRAADRSTEEGEAAITDMAEECTAYYYEPSASHISSFPPIWQPASILSGDTVAQAKWQSISGSIPNISGTPSGNFSNVTYTADDPDCWWTYHQCVEPKLQGIPPDIAVLPEPDTLAFGFDDGPNCSHNAFYDYLMDQDQKATMFYIGSNVMDWPLEAQRAIADGHEVCVHTWSHRYMTALESPDAFAELYYCKKLNLILLKMEAIKLVTGLTPKCWRPPFGDVDDRIRAIANALGLQTILWKYDSNDWKAGTGNVTTETVDANYQSLIDDANNGVFSTEGAIILTHELNNYTMATAMKWYPQLKAAFKYIVPVAVALNNTQPYVETDSTMPSFEQYISGETTTTDNSDSNSTTTTSSSSSTSSSASTSSGGTNKSGSVSTSASASGSNSAGQSSSKTNGASPVSPDMVSSFGAALAALGYLAVGAF</sequence>
<evidence type="ECO:0000256" key="2">
    <source>
        <dbReference type="ARBA" id="ARBA00004609"/>
    </source>
</evidence>
<evidence type="ECO:0000313" key="17">
    <source>
        <dbReference type="Proteomes" id="UP001175211"/>
    </source>
</evidence>
<evidence type="ECO:0000256" key="14">
    <source>
        <dbReference type="SAM" id="MobiDB-lite"/>
    </source>
</evidence>
<keyword evidence="11" id="KW-0624">Polysaccharide degradation</keyword>
<keyword evidence="4" id="KW-0325">Glycoprotein</keyword>
<keyword evidence="10" id="KW-0961">Cell wall biogenesis/degradation</keyword>
<dbReference type="PANTHER" id="PTHR10587">
    <property type="entry name" value="GLYCOSYL TRANSFERASE-RELATED"/>
    <property type="match status" value="1"/>
</dbReference>
<evidence type="ECO:0000256" key="8">
    <source>
        <dbReference type="ARBA" id="ARBA00023285"/>
    </source>
</evidence>
<comment type="cofactor">
    <cofactor evidence="1">
        <name>Co(2+)</name>
        <dbReference type="ChEBI" id="CHEBI:48828"/>
    </cofactor>
</comment>
<dbReference type="GO" id="GO:0004099">
    <property type="term" value="F:chitin deacetylase activity"/>
    <property type="evidence" value="ECO:0007669"/>
    <property type="project" value="UniProtKB-EC"/>
</dbReference>
<gene>
    <name evidence="16" type="ORF">EV420DRAFT_1708599</name>
</gene>
<dbReference type="PANTHER" id="PTHR10587:SF98">
    <property type="entry name" value="CHITIN DEACETYLASE"/>
    <property type="match status" value="1"/>
</dbReference>
<organism evidence="16 17">
    <name type="scientific">Armillaria tabescens</name>
    <name type="common">Ringless honey mushroom</name>
    <name type="synonym">Agaricus tabescens</name>
    <dbReference type="NCBI Taxonomy" id="1929756"/>
    <lineage>
        <taxon>Eukaryota</taxon>
        <taxon>Fungi</taxon>
        <taxon>Dikarya</taxon>
        <taxon>Basidiomycota</taxon>
        <taxon>Agaricomycotina</taxon>
        <taxon>Agaricomycetes</taxon>
        <taxon>Agaricomycetidae</taxon>
        <taxon>Agaricales</taxon>
        <taxon>Marasmiineae</taxon>
        <taxon>Physalacriaceae</taxon>
        <taxon>Desarmillaria</taxon>
    </lineage>
</organism>
<dbReference type="PROSITE" id="PS51677">
    <property type="entry name" value="NODB"/>
    <property type="match status" value="1"/>
</dbReference>
<evidence type="ECO:0000259" key="15">
    <source>
        <dbReference type="PROSITE" id="PS51677"/>
    </source>
</evidence>
<dbReference type="SUPFAM" id="SSF88713">
    <property type="entry name" value="Glycoside hydrolase/deacetylase"/>
    <property type="match status" value="1"/>
</dbReference>
<dbReference type="Proteomes" id="UP001175211">
    <property type="component" value="Unassembled WGS sequence"/>
</dbReference>
<evidence type="ECO:0000313" key="16">
    <source>
        <dbReference type="EMBL" id="KAK0449048.1"/>
    </source>
</evidence>
<keyword evidence="4" id="KW-0336">GPI-anchor</keyword>
<dbReference type="GeneID" id="85363122"/>
<dbReference type="InterPro" id="IPR002509">
    <property type="entry name" value="NODB_dom"/>
</dbReference>
<keyword evidence="6" id="KW-0472">Membrane</keyword>
<dbReference type="CDD" id="cd10952">
    <property type="entry name" value="CE4_MrCDA_like"/>
    <property type="match status" value="1"/>
</dbReference>
<evidence type="ECO:0000256" key="3">
    <source>
        <dbReference type="ARBA" id="ARBA00022475"/>
    </source>
</evidence>
<dbReference type="InterPro" id="IPR050248">
    <property type="entry name" value="Polysacc_deacetylase_ArnD"/>
</dbReference>
<evidence type="ECO:0000256" key="11">
    <source>
        <dbReference type="ARBA" id="ARBA00023326"/>
    </source>
</evidence>
<feature type="region of interest" description="Disordered" evidence="14">
    <location>
        <begin position="350"/>
        <end position="415"/>
    </location>
</feature>
<evidence type="ECO:0000256" key="5">
    <source>
        <dbReference type="ARBA" id="ARBA00023024"/>
    </source>
</evidence>
<reference evidence="16" key="1">
    <citation type="submission" date="2023-06" db="EMBL/GenBank/DDBJ databases">
        <authorList>
            <consortium name="Lawrence Berkeley National Laboratory"/>
            <person name="Ahrendt S."/>
            <person name="Sahu N."/>
            <person name="Indic B."/>
            <person name="Wong-Bajracharya J."/>
            <person name="Merenyi Z."/>
            <person name="Ke H.-M."/>
            <person name="Monk M."/>
            <person name="Kocsube S."/>
            <person name="Drula E."/>
            <person name="Lipzen A."/>
            <person name="Balint B."/>
            <person name="Henrissat B."/>
            <person name="Andreopoulos B."/>
            <person name="Martin F.M."/>
            <person name="Harder C.B."/>
            <person name="Rigling D."/>
            <person name="Ford K.L."/>
            <person name="Foster G.D."/>
            <person name="Pangilinan J."/>
            <person name="Papanicolaou A."/>
            <person name="Barry K."/>
            <person name="LaButti K."/>
            <person name="Viragh M."/>
            <person name="Koriabine M."/>
            <person name="Yan M."/>
            <person name="Riley R."/>
            <person name="Champramary S."/>
            <person name="Plett K.L."/>
            <person name="Tsai I.J."/>
            <person name="Slot J."/>
            <person name="Sipos G."/>
            <person name="Plett J."/>
            <person name="Nagy L.G."/>
            <person name="Grigoriev I.V."/>
        </authorList>
    </citation>
    <scope>NUCLEOTIDE SEQUENCE</scope>
    <source>
        <strain evidence="16">CCBAS 213</strain>
    </source>
</reference>
<keyword evidence="3" id="KW-1003">Cell membrane</keyword>
<dbReference type="InterPro" id="IPR011330">
    <property type="entry name" value="Glyco_hydro/deAcase_b/a-brl"/>
</dbReference>
<comment type="subcellular location">
    <subcellularLocation>
        <location evidence="2">Cell membrane</location>
        <topology evidence="2">Lipid-anchor</topology>
        <topology evidence="2">GPI-anchor</topology>
    </subcellularLocation>
</comment>
<dbReference type="GO" id="GO:0000272">
    <property type="term" value="P:polysaccharide catabolic process"/>
    <property type="evidence" value="ECO:0007669"/>
    <property type="project" value="UniProtKB-KW"/>
</dbReference>
<comment type="caution">
    <text evidence="16">The sequence shown here is derived from an EMBL/GenBank/DDBJ whole genome shotgun (WGS) entry which is preliminary data.</text>
</comment>
<comment type="catalytic activity">
    <reaction evidence="13">
        <text>[(1-&gt;4)-N-acetyl-beta-D-glucosaminyl](n) + n H2O = chitosan + n acetate</text>
        <dbReference type="Rhea" id="RHEA:10464"/>
        <dbReference type="Rhea" id="RHEA-COMP:9593"/>
        <dbReference type="Rhea" id="RHEA-COMP:9597"/>
        <dbReference type="ChEBI" id="CHEBI:15377"/>
        <dbReference type="ChEBI" id="CHEBI:17029"/>
        <dbReference type="ChEBI" id="CHEBI:30089"/>
        <dbReference type="ChEBI" id="CHEBI:57704"/>
        <dbReference type="EC" id="3.5.1.41"/>
    </reaction>
    <physiologicalReaction direction="left-to-right" evidence="13">
        <dbReference type="Rhea" id="RHEA:10465"/>
    </physiologicalReaction>
</comment>
<keyword evidence="7" id="KW-0119">Carbohydrate metabolism</keyword>
<dbReference type="EMBL" id="JAUEPS010000039">
    <property type="protein sequence ID" value="KAK0449048.1"/>
    <property type="molecule type" value="Genomic_DNA"/>
</dbReference>
<proteinExistence type="predicted"/>
<dbReference type="GO" id="GO:0009272">
    <property type="term" value="P:fungal-type cell wall biogenesis"/>
    <property type="evidence" value="ECO:0007669"/>
    <property type="project" value="UniProtKB-ARBA"/>
</dbReference>
<keyword evidence="9" id="KW-0449">Lipoprotein</keyword>
<accession>A0AA39JUI9</accession>
<protein>
    <recommendedName>
        <fullName evidence="12">chitin deacetylase</fullName>
        <ecNumber evidence="12">3.5.1.41</ecNumber>
    </recommendedName>
</protein>
<feature type="domain" description="NodB homology" evidence="15">
    <location>
        <begin position="124"/>
        <end position="327"/>
    </location>
</feature>